<feature type="domain" description="ABC transporter" evidence="4">
    <location>
        <begin position="4"/>
        <end position="252"/>
    </location>
</feature>
<organism evidence="5 6">
    <name type="scientific">Syntrophobacter fumaroxidans (strain DSM 10017 / MPOB)</name>
    <dbReference type="NCBI Taxonomy" id="335543"/>
    <lineage>
        <taxon>Bacteria</taxon>
        <taxon>Pseudomonadati</taxon>
        <taxon>Thermodesulfobacteriota</taxon>
        <taxon>Syntrophobacteria</taxon>
        <taxon>Syntrophobacterales</taxon>
        <taxon>Syntrophobacteraceae</taxon>
        <taxon>Syntrophobacter</taxon>
    </lineage>
</organism>
<accession>A0LMX3</accession>
<dbReference type="OrthoDB" id="5405085at2"/>
<dbReference type="InterPro" id="IPR027417">
    <property type="entry name" value="P-loop_NTPase"/>
</dbReference>
<dbReference type="GO" id="GO:0005304">
    <property type="term" value="F:L-valine transmembrane transporter activity"/>
    <property type="evidence" value="ECO:0007669"/>
    <property type="project" value="TreeGrafter"/>
</dbReference>
<dbReference type="GO" id="GO:0042941">
    <property type="term" value="P:D-alanine transmembrane transport"/>
    <property type="evidence" value="ECO:0007669"/>
    <property type="project" value="TreeGrafter"/>
</dbReference>
<dbReference type="InterPro" id="IPR032823">
    <property type="entry name" value="BCA_ABC_TP_C"/>
</dbReference>
<dbReference type="GO" id="GO:1903806">
    <property type="term" value="P:L-isoleucine import across plasma membrane"/>
    <property type="evidence" value="ECO:0007669"/>
    <property type="project" value="TreeGrafter"/>
</dbReference>
<dbReference type="Proteomes" id="UP000001784">
    <property type="component" value="Chromosome"/>
</dbReference>
<evidence type="ECO:0000313" key="5">
    <source>
        <dbReference type="EMBL" id="ABK18775.1"/>
    </source>
</evidence>
<sequence precursor="true">MSLLEIRDLTHFFGGLRAVYNLNLTLEGGELLGLIGPNGAGKTTVFNLVCGFYRPTEGEIQLLGKNIAGLRPHKVTALGIARTFQNIRLWNTLTVFDNLCISQHYLLGYGLVKSVLRTPSFRASEAKVRRTASELLELLGLNHYAKEYPKNLPYGLQRRLEIGRALSIHPKLLLLDEPAAGMNPGEVEQLIDLIRWIRTEFKLTIWLIEHHMRVVMSVCDHIKVLDFGETIADGTPDQVKQNRRVIQAYLGEEEPSYA</sequence>
<dbReference type="GO" id="GO:0015192">
    <property type="term" value="F:L-phenylalanine transmembrane transporter activity"/>
    <property type="evidence" value="ECO:0007669"/>
    <property type="project" value="TreeGrafter"/>
</dbReference>
<keyword evidence="6" id="KW-1185">Reference proteome</keyword>
<evidence type="ECO:0000256" key="3">
    <source>
        <dbReference type="ARBA" id="ARBA00022840"/>
    </source>
</evidence>
<dbReference type="FunFam" id="3.40.50.300:FF:000421">
    <property type="entry name" value="Branched-chain amino acid ABC transporter ATP-binding protein"/>
    <property type="match status" value="1"/>
</dbReference>
<dbReference type="CDD" id="cd03219">
    <property type="entry name" value="ABC_Mj1267_LivG_branched"/>
    <property type="match status" value="1"/>
</dbReference>
<evidence type="ECO:0000259" key="4">
    <source>
        <dbReference type="PROSITE" id="PS50893"/>
    </source>
</evidence>
<dbReference type="SUPFAM" id="SSF52540">
    <property type="entry name" value="P-loop containing nucleoside triphosphate hydrolases"/>
    <property type="match status" value="1"/>
</dbReference>
<dbReference type="InParanoid" id="A0LMX3"/>
<dbReference type="PANTHER" id="PTHR45772:SF7">
    <property type="entry name" value="AMINO ACID ABC TRANSPORTER ATP-BINDING PROTEIN"/>
    <property type="match status" value="1"/>
</dbReference>
<dbReference type="InterPro" id="IPR003593">
    <property type="entry name" value="AAA+_ATPase"/>
</dbReference>
<evidence type="ECO:0000313" key="6">
    <source>
        <dbReference type="Proteomes" id="UP000001784"/>
    </source>
</evidence>
<dbReference type="RefSeq" id="WP_011699900.1">
    <property type="nucleotide sequence ID" value="NC_008554.1"/>
</dbReference>
<evidence type="ECO:0000256" key="1">
    <source>
        <dbReference type="ARBA" id="ARBA00022448"/>
    </source>
</evidence>
<dbReference type="GO" id="GO:1903805">
    <property type="term" value="P:L-valine import across plasma membrane"/>
    <property type="evidence" value="ECO:0007669"/>
    <property type="project" value="TreeGrafter"/>
</dbReference>
<name>A0LMX3_SYNFM</name>
<dbReference type="AlphaFoldDB" id="A0LMX3"/>
<dbReference type="SMART" id="SM00382">
    <property type="entry name" value="AAA"/>
    <property type="match status" value="1"/>
</dbReference>
<protein>
    <submittedName>
        <fullName evidence="5">ABC transporter related</fullName>
    </submittedName>
</protein>
<dbReference type="PROSITE" id="PS50893">
    <property type="entry name" value="ABC_TRANSPORTER_2"/>
    <property type="match status" value="1"/>
</dbReference>
<dbReference type="InterPro" id="IPR003439">
    <property type="entry name" value="ABC_transporter-like_ATP-bd"/>
</dbReference>
<dbReference type="eggNOG" id="COG0411">
    <property type="taxonomic scope" value="Bacteria"/>
</dbReference>
<dbReference type="Pfam" id="PF00005">
    <property type="entry name" value="ABC_tran"/>
    <property type="match status" value="1"/>
</dbReference>
<dbReference type="HOGENOM" id="CLU_000604_1_2_7"/>
<keyword evidence="1" id="KW-0813">Transport</keyword>
<dbReference type="Gene3D" id="3.40.50.300">
    <property type="entry name" value="P-loop containing nucleotide triphosphate hydrolases"/>
    <property type="match status" value="1"/>
</dbReference>
<dbReference type="PANTHER" id="PTHR45772">
    <property type="entry name" value="CONSERVED COMPONENT OF ABC TRANSPORTER FOR NATURAL AMINO ACIDS-RELATED"/>
    <property type="match status" value="1"/>
</dbReference>
<dbReference type="GO" id="GO:0005886">
    <property type="term" value="C:plasma membrane"/>
    <property type="evidence" value="ECO:0007669"/>
    <property type="project" value="TreeGrafter"/>
</dbReference>
<dbReference type="Pfam" id="PF12399">
    <property type="entry name" value="BCA_ABC_TP_C"/>
    <property type="match status" value="1"/>
</dbReference>
<keyword evidence="2" id="KW-0547">Nucleotide-binding</keyword>
<gene>
    <name evidence="5" type="ordered locus">Sfum_3102</name>
</gene>
<reference evidence="5 6" key="1">
    <citation type="submission" date="2006-10" db="EMBL/GenBank/DDBJ databases">
        <title>Complete sequence of Syntrophobacter fumaroxidans MPOB.</title>
        <authorList>
            <consortium name="US DOE Joint Genome Institute"/>
            <person name="Copeland A."/>
            <person name="Lucas S."/>
            <person name="Lapidus A."/>
            <person name="Barry K."/>
            <person name="Detter J.C."/>
            <person name="Glavina del Rio T."/>
            <person name="Hammon N."/>
            <person name="Israni S."/>
            <person name="Pitluck S."/>
            <person name="Goltsman E.G."/>
            <person name="Martinez M."/>
            <person name="Schmutz J."/>
            <person name="Larimer F."/>
            <person name="Land M."/>
            <person name="Hauser L."/>
            <person name="Kyrpides N."/>
            <person name="Kim E."/>
            <person name="Boone D.R."/>
            <person name="Brockman F."/>
            <person name="Culley D."/>
            <person name="Ferry J."/>
            <person name="Gunsalus R."/>
            <person name="McInerney M.J."/>
            <person name="Morrison M."/>
            <person name="Plugge C."/>
            <person name="Rohlin L."/>
            <person name="Scholten J."/>
            <person name="Sieber J."/>
            <person name="Stams A.J.M."/>
            <person name="Worm P."/>
            <person name="Henstra A.M."/>
            <person name="Richardson P."/>
        </authorList>
    </citation>
    <scope>NUCLEOTIDE SEQUENCE [LARGE SCALE GENOMIC DNA]</scope>
    <source>
        <strain evidence="6">DSM 10017 / MPOB</strain>
    </source>
</reference>
<dbReference type="GO" id="GO:0015808">
    <property type="term" value="P:L-alanine transport"/>
    <property type="evidence" value="ECO:0007669"/>
    <property type="project" value="TreeGrafter"/>
</dbReference>
<keyword evidence="3" id="KW-0067">ATP-binding</keyword>
<evidence type="ECO:0000256" key="2">
    <source>
        <dbReference type="ARBA" id="ARBA00022741"/>
    </source>
</evidence>
<dbReference type="KEGG" id="sfu:Sfum_3102"/>
<dbReference type="GO" id="GO:0005524">
    <property type="term" value="F:ATP binding"/>
    <property type="evidence" value="ECO:0007669"/>
    <property type="project" value="UniProtKB-KW"/>
</dbReference>
<proteinExistence type="predicted"/>
<dbReference type="GO" id="GO:0016887">
    <property type="term" value="F:ATP hydrolysis activity"/>
    <property type="evidence" value="ECO:0007669"/>
    <property type="project" value="InterPro"/>
</dbReference>
<dbReference type="GO" id="GO:0015188">
    <property type="term" value="F:L-isoleucine transmembrane transporter activity"/>
    <property type="evidence" value="ECO:0007669"/>
    <property type="project" value="TreeGrafter"/>
</dbReference>
<dbReference type="EMBL" id="CP000478">
    <property type="protein sequence ID" value="ABK18775.1"/>
    <property type="molecule type" value="Genomic_DNA"/>
</dbReference>
<dbReference type="STRING" id="335543.Sfum_3102"/>
<dbReference type="InterPro" id="IPR051120">
    <property type="entry name" value="ABC_AA/LPS_Transport"/>
</dbReference>